<reference evidence="7 8" key="1">
    <citation type="submission" date="2023-07" db="EMBL/GenBank/DDBJ databases">
        <title>Sorghum-associated microbial communities from plants grown in Nebraska, USA.</title>
        <authorList>
            <person name="Schachtman D."/>
        </authorList>
    </citation>
    <scope>NUCLEOTIDE SEQUENCE [LARGE SCALE GENOMIC DNA]</scope>
    <source>
        <strain evidence="7 8">BE314</strain>
    </source>
</reference>
<evidence type="ECO:0000259" key="5">
    <source>
        <dbReference type="Pfam" id="PF00251"/>
    </source>
</evidence>
<feature type="domain" description="Glycosyl hydrolase family 32 C-terminal" evidence="6">
    <location>
        <begin position="331"/>
        <end position="458"/>
    </location>
</feature>
<evidence type="ECO:0000313" key="8">
    <source>
        <dbReference type="Proteomes" id="UP001180453"/>
    </source>
</evidence>
<name>A0ABU1YFQ6_ROSSA</name>
<evidence type="ECO:0000256" key="4">
    <source>
        <dbReference type="RuleBase" id="RU362110"/>
    </source>
</evidence>
<sequence>MNDFRPRCHFAPRRNWINDPNGLVFDAATGLYHLFFQHNPFGDVWGHMSWGHATSPDLLHWTELPLAIPEDERASIFSGSIVIDDGNTAGFGAGAWVACYTGCLLRPEGGQAQDIAWSLDRGLTWTKYAGNPVLDLGLREFRDPKVFWHAPTGRWIMAVVLPEERRVAFYASANLRNWTLQSQFGPTGCTIAIWECPDLIHFPALDRWLLKVDTFEGHPAGSGAQCWVGRFDGVRFEADTDAFWADHGSDFYAALSFASLPAGRPPVWMAWMNQHAYAKHTPTSPWRGAMSLPRELGLAQTPEGWRLLQSPVSTEALRGEARHLVGAGLVDAGEVLELRWELDPGEADASTLDLRCGPGGESTQIVIDHRGGMVWIDRSRSGHIPSAAHWQGRREQAWAGARGPLALRVIVDRCSVEVFSGDGLVALTEVIYPGPASQGVAVLKQGPGDWRLSVLTCWPLNA</sequence>
<dbReference type="InterPro" id="IPR013189">
    <property type="entry name" value="Glyco_hydro_32_C"/>
</dbReference>
<dbReference type="CDD" id="cd18622">
    <property type="entry name" value="GH32_Inu-like"/>
    <property type="match status" value="1"/>
</dbReference>
<dbReference type="PROSITE" id="PS00609">
    <property type="entry name" value="GLYCOSYL_HYDROL_F32"/>
    <property type="match status" value="1"/>
</dbReference>
<organism evidence="7 8">
    <name type="scientific">Roseateles saccharophilus</name>
    <name type="common">Pseudomonas saccharophila</name>
    <dbReference type="NCBI Taxonomy" id="304"/>
    <lineage>
        <taxon>Bacteria</taxon>
        <taxon>Pseudomonadati</taxon>
        <taxon>Pseudomonadota</taxon>
        <taxon>Betaproteobacteria</taxon>
        <taxon>Burkholderiales</taxon>
        <taxon>Sphaerotilaceae</taxon>
        <taxon>Roseateles</taxon>
    </lineage>
</organism>
<dbReference type="Gene3D" id="2.115.10.20">
    <property type="entry name" value="Glycosyl hydrolase domain, family 43"/>
    <property type="match status" value="1"/>
</dbReference>
<evidence type="ECO:0000256" key="2">
    <source>
        <dbReference type="ARBA" id="ARBA00022801"/>
    </source>
</evidence>
<dbReference type="PANTHER" id="PTHR42800">
    <property type="entry name" value="EXOINULINASE INUD (AFU_ORTHOLOGUE AFUA_5G00480)"/>
    <property type="match status" value="1"/>
</dbReference>
<dbReference type="RefSeq" id="WP_310259882.1">
    <property type="nucleotide sequence ID" value="NZ_JAVDXU010000001.1"/>
</dbReference>
<dbReference type="PANTHER" id="PTHR42800:SF1">
    <property type="entry name" value="EXOINULINASE INUD (AFU_ORTHOLOGUE AFUA_5G00480)"/>
    <property type="match status" value="1"/>
</dbReference>
<dbReference type="InterPro" id="IPR001362">
    <property type="entry name" value="Glyco_hydro_32"/>
</dbReference>
<dbReference type="InterPro" id="IPR013320">
    <property type="entry name" value="ConA-like_dom_sf"/>
</dbReference>
<gene>
    <name evidence="7" type="ORF">J2X20_000316</name>
</gene>
<dbReference type="SUPFAM" id="SSF49899">
    <property type="entry name" value="Concanavalin A-like lectins/glucanases"/>
    <property type="match status" value="1"/>
</dbReference>
<dbReference type="InterPro" id="IPR013148">
    <property type="entry name" value="Glyco_hydro_32_N"/>
</dbReference>
<dbReference type="SMART" id="SM00640">
    <property type="entry name" value="Glyco_32"/>
    <property type="match status" value="1"/>
</dbReference>
<dbReference type="GO" id="GO:0016787">
    <property type="term" value="F:hydrolase activity"/>
    <property type="evidence" value="ECO:0007669"/>
    <property type="project" value="UniProtKB-KW"/>
</dbReference>
<feature type="domain" description="Glycosyl hydrolase family 32 N-terminal" evidence="5">
    <location>
        <begin position="9"/>
        <end position="311"/>
    </location>
</feature>
<keyword evidence="3 4" id="KW-0326">Glycosidase</keyword>
<protein>
    <submittedName>
        <fullName evidence="7">Sucrose-6-phosphate hydrolase SacC (GH32 family)</fullName>
    </submittedName>
</protein>
<keyword evidence="8" id="KW-1185">Reference proteome</keyword>
<keyword evidence="2 4" id="KW-0378">Hydrolase</keyword>
<dbReference type="SUPFAM" id="SSF75005">
    <property type="entry name" value="Arabinanase/levansucrase/invertase"/>
    <property type="match status" value="1"/>
</dbReference>
<dbReference type="InterPro" id="IPR023296">
    <property type="entry name" value="Glyco_hydro_beta-prop_sf"/>
</dbReference>
<comment type="caution">
    <text evidence="7">The sequence shown here is derived from an EMBL/GenBank/DDBJ whole genome shotgun (WGS) entry which is preliminary data.</text>
</comment>
<dbReference type="InterPro" id="IPR018053">
    <property type="entry name" value="Glyco_hydro_32_AS"/>
</dbReference>
<proteinExistence type="inferred from homology"/>
<evidence type="ECO:0000256" key="1">
    <source>
        <dbReference type="ARBA" id="ARBA00009902"/>
    </source>
</evidence>
<evidence type="ECO:0000256" key="3">
    <source>
        <dbReference type="ARBA" id="ARBA00023295"/>
    </source>
</evidence>
<dbReference type="Gene3D" id="2.60.120.560">
    <property type="entry name" value="Exo-inulinase, domain 1"/>
    <property type="match status" value="1"/>
</dbReference>
<dbReference type="Pfam" id="PF00251">
    <property type="entry name" value="Glyco_hydro_32N"/>
    <property type="match status" value="1"/>
</dbReference>
<evidence type="ECO:0000259" key="6">
    <source>
        <dbReference type="Pfam" id="PF08244"/>
    </source>
</evidence>
<comment type="similarity">
    <text evidence="1 4">Belongs to the glycosyl hydrolase 32 family.</text>
</comment>
<dbReference type="Pfam" id="PF08244">
    <property type="entry name" value="Glyco_hydro_32C"/>
    <property type="match status" value="1"/>
</dbReference>
<accession>A0ABU1YFQ6</accession>
<dbReference type="EMBL" id="JAVDXU010000001">
    <property type="protein sequence ID" value="MDR7267687.1"/>
    <property type="molecule type" value="Genomic_DNA"/>
</dbReference>
<evidence type="ECO:0000313" key="7">
    <source>
        <dbReference type="EMBL" id="MDR7267687.1"/>
    </source>
</evidence>
<dbReference type="Proteomes" id="UP001180453">
    <property type="component" value="Unassembled WGS sequence"/>
</dbReference>